<evidence type="ECO:0000313" key="2">
    <source>
        <dbReference type="Proteomes" id="UP000887578"/>
    </source>
</evidence>
<keyword evidence="2" id="KW-1185">Reference proteome</keyword>
<feature type="region of interest" description="Disordered" evidence="1">
    <location>
        <begin position="102"/>
        <end position="159"/>
    </location>
</feature>
<dbReference type="WBParaSite" id="PDA_v2.g20347.t1">
    <property type="protein sequence ID" value="PDA_v2.g20347.t1"/>
    <property type="gene ID" value="PDA_v2.g20347"/>
</dbReference>
<feature type="region of interest" description="Disordered" evidence="1">
    <location>
        <begin position="184"/>
        <end position="239"/>
    </location>
</feature>
<feature type="compositionally biased region" description="Polar residues" evidence="1">
    <location>
        <begin position="150"/>
        <end position="159"/>
    </location>
</feature>
<sequence length="319" mass="36319">MHQKDYREIAAIPTTKPYVSHMQYKDSQGQSVTLFPAFRSVDTVHDISRIQSPIKLNTVPLITRNQDKWANKYHEIVREYGPSKDEPESLFLFGKDELYRSESSGNPSLKPQMLHVSTESPPAPTPAPINPNPPPAPPLPPPLPPRKTSNKYPFTRQPSFRQTYPRMRYIYAFPEEFRDWIAQPTFSRFPPPPTSNDAEYQPSEAGRKPRSSIRRPIPVPRRSFEGKKKPPQYENIPTNNSTQKSIVEEIKEKIKNKKAAASVSAVSGTTTILKRKKELVKSPMIRKTTPSIRYEEMLREAAVAAKAADLKYLNKGDIP</sequence>
<reference evidence="3" key="1">
    <citation type="submission" date="2022-11" db="UniProtKB">
        <authorList>
            <consortium name="WormBaseParasite"/>
        </authorList>
    </citation>
    <scope>IDENTIFICATION</scope>
</reference>
<name>A0A914PVI5_9BILA</name>
<accession>A0A914PVI5</accession>
<organism evidence="2 3">
    <name type="scientific">Panagrolaimus davidi</name>
    <dbReference type="NCBI Taxonomy" id="227884"/>
    <lineage>
        <taxon>Eukaryota</taxon>
        <taxon>Metazoa</taxon>
        <taxon>Ecdysozoa</taxon>
        <taxon>Nematoda</taxon>
        <taxon>Chromadorea</taxon>
        <taxon>Rhabditida</taxon>
        <taxon>Tylenchina</taxon>
        <taxon>Panagrolaimomorpha</taxon>
        <taxon>Panagrolaimoidea</taxon>
        <taxon>Panagrolaimidae</taxon>
        <taxon>Panagrolaimus</taxon>
    </lineage>
</organism>
<protein>
    <submittedName>
        <fullName evidence="3">Uncharacterized protein</fullName>
    </submittedName>
</protein>
<dbReference type="Proteomes" id="UP000887578">
    <property type="component" value="Unplaced"/>
</dbReference>
<feature type="compositionally biased region" description="Pro residues" evidence="1">
    <location>
        <begin position="121"/>
        <end position="145"/>
    </location>
</feature>
<dbReference type="AlphaFoldDB" id="A0A914PVI5"/>
<feature type="compositionally biased region" description="Polar residues" evidence="1">
    <location>
        <begin position="102"/>
        <end position="120"/>
    </location>
</feature>
<evidence type="ECO:0000313" key="3">
    <source>
        <dbReference type="WBParaSite" id="PDA_v2.g20347.t1"/>
    </source>
</evidence>
<proteinExistence type="predicted"/>
<evidence type="ECO:0000256" key="1">
    <source>
        <dbReference type="SAM" id="MobiDB-lite"/>
    </source>
</evidence>